<evidence type="ECO:0000313" key="1">
    <source>
        <dbReference type="EMBL" id="WMU95628.1"/>
    </source>
</evidence>
<sequence length="29" mass="3704">MVVKRFFKISSIYFRKTLFRFYVEHIKGY</sequence>
<keyword evidence="2" id="KW-1185">Reference proteome</keyword>
<reference evidence="1 2" key="1">
    <citation type="submission" date="2023-04" db="EMBL/GenBank/DDBJ databases">
        <authorList>
            <person name="Wang C."/>
            <person name="Guo Z."/>
            <person name="Wang M."/>
            <person name="Wang X."/>
            <person name="Ji F."/>
            <person name="Zhao J."/>
            <person name="Zeng J."/>
            <person name="Zuo J."/>
        </authorList>
    </citation>
    <scope>NUCLEOTIDE SEQUENCE [LARGE SCALE GENOMIC DNA]</scope>
</reference>
<evidence type="ECO:0000313" key="2">
    <source>
        <dbReference type="Proteomes" id="UP001268809"/>
    </source>
</evidence>
<protein>
    <submittedName>
        <fullName evidence="1">Uncharacterized protein</fullName>
    </submittedName>
</protein>
<dbReference type="Proteomes" id="UP001268809">
    <property type="component" value="Segment"/>
</dbReference>
<organism evidence="1 2">
    <name type="scientific">Escherichia phage pEC-M719-6WT.1</name>
    <dbReference type="NCBI Taxonomy" id="3056220"/>
    <lineage>
        <taxon>Viruses</taxon>
        <taxon>Duplodnaviria</taxon>
        <taxon>Heunggongvirae</taxon>
        <taxon>Uroviricota</taxon>
        <taxon>Caudoviricetes</taxon>
        <taxon>Andersonviridae</taxon>
        <taxon>Ounavirinae</taxon>
        <taxon>Mooglevirus</taxon>
        <taxon>Mooglevirus M7196WT1</taxon>
    </lineage>
</organism>
<accession>A0AA51U7T2</accession>
<proteinExistence type="predicted"/>
<dbReference type="EMBL" id="OQ845957">
    <property type="protein sequence ID" value="WMU95628.1"/>
    <property type="molecule type" value="Genomic_DNA"/>
</dbReference>
<name>A0AA51U7T2_9CAUD</name>